<evidence type="ECO:0000256" key="3">
    <source>
        <dbReference type="ARBA" id="ARBA00023027"/>
    </source>
</evidence>
<gene>
    <name evidence="9" type="ORF">GV64_05095</name>
</gene>
<comment type="caution">
    <text evidence="9">The sequence shown here is derived from an EMBL/GenBank/DDBJ whole genome shotgun (WGS) entry which is preliminary data.</text>
</comment>
<dbReference type="EMBL" id="JOJP01000001">
    <property type="protein sequence ID" value="KEI70202.1"/>
    <property type="molecule type" value="Genomic_DNA"/>
</dbReference>
<dbReference type="SUPFAM" id="SSF53720">
    <property type="entry name" value="ALDH-like"/>
    <property type="match status" value="1"/>
</dbReference>
<evidence type="ECO:0000256" key="6">
    <source>
        <dbReference type="PROSITE-ProRule" id="PRU10007"/>
    </source>
</evidence>
<name>A0A081K7S6_9GAMM</name>
<dbReference type="InterPro" id="IPR016163">
    <property type="entry name" value="Ald_DH_C"/>
</dbReference>
<feature type="active site" evidence="5">
    <location>
        <position position="269"/>
    </location>
</feature>
<evidence type="ECO:0000256" key="7">
    <source>
        <dbReference type="RuleBase" id="RU003345"/>
    </source>
</evidence>
<dbReference type="AlphaFoldDB" id="A0A081K7S6"/>
<dbReference type="PIRSF" id="PIRSF036492">
    <property type="entry name" value="ALDH"/>
    <property type="match status" value="1"/>
</dbReference>
<dbReference type="InterPro" id="IPR016161">
    <property type="entry name" value="Ald_DH/histidinol_DH"/>
</dbReference>
<dbReference type="InterPro" id="IPR016162">
    <property type="entry name" value="Ald_DH_N"/>
</dbReference>
<dbReference type="Proteomes" id="UP000027997">
    <property type="component" value="Unassembled WGS sequence"/>
</dbReference>
<dbReference type="eggNOG" id="COG1012">
    <property type="taxonomic scope" value="Bacteria"/>
</dbReference>
<dbReference type="PANTHER" id="PTHR43570">
    <property type="entry name" value="ALDEHYDE DEHYDROGENASE"/>
    <property type="match status" value="1"/>
</dbReference>
<evidence type="ECO:0000313" key="9">
    <source>
        <dbReference type="EMBL" id="KEI70202.1"/>
    </source>
</evidence>
<dbReference type="PANTHER" id="PTHR43570:SF20">
    <property type="entry name" value="ALDEHYDE DEHYDROGENASE ALDX-RELATED"/>
    <property type="match status" value="1"/>
</dbReference>
<keyword evidence="10" id="KW-1185">Reference proteome</keyword>
<evidence type="ECO:0000313" key="10">
    <source>
        <dbReference type="Proteomes" id="UP000027997"/>
    </source>
</evidence>
<dbReference type="GO" id="GO:0004029">
    <property type="term" value="F:aldehyde dehydrogenase (NAD+) activity"/>
    <property type="evidence" value="ECO:0007669"/>
    <property type="project" value="TreeGrafter"/>
</dbReference>
<feature type="domain" description="Aldehyde dehydrogenase" evidence="8">
    <location>
        <begin position="44"/>
        <end position="462"/>
    </location>
</feature>
<feature type="active site" evidence="5 6">
    <location>
        <position position="235"/>
    </location>
</feature>
<dbReference type="InterPro" id="IPR015590">
    <property type="entry name" value="Aldehyde_DH_dom"/>
</dbReference>
<dbReference type="InterPro" id="IPR012394">
    <property type="entry name" value="Aldehyde_DH_NAD(P)"/>
</dbReference>
<dbReference type="Pfam" id="PF00171">
    <property type="entry name" value="Aldedh"/>
    <property type="match status" value="1"/>
</dbReference>
<dbReference type="GO" id="GO:0006081">
    <property type="term" value="P:aldehyde metabolic process"/>
    <property type="evidence" value="ECO:0007669"/>
    <property type="project" value="InterPro"/>
</dbReference>
<dbReference type="PROSITE" id="PS00687">
    <property type="entry name" value="ALDEHYDE_DEHYDR_GLU"/>
    <property type="match status" value="1"/>
</dbReference>
<proteinExistence type="inferred from homology"/>
<comment type="similarity">
    <text evidence="1 4 7">Belongs to the aldehyde dehydrogenase family.</text>
</comment>
<keyword evidence="2 4" id="KW-0560">Oxidoreductase</keyword>
<reference evidence="9 10" key="1">
    <citation type="submission" date="2014-06" db="EMBL/GenBank/DDBJ databases">
        <title>Whole Genome Sequences of Three Symbiotic Endozoicomonas Bacteria.</title>
        <authorList>
            <person name="Neave M.J."/>
            <person name="Apprill A."/>
            <person name="Voolstra C.R."/>
        </authorList>
    </citation>
    <scope>NUCLEOTIDE SEQUENCE [LARGE SCALE GENOMIC DNA]</scope>
    <source>
        <strain evidence="9 10">DSM 22380</strain>
    </source>
</reference>
<keyword evidence="3" id="KW-0520">NAD</keyword>
<dbReference type="Gene3D" id="3.40.605.10">
    <property type="entry name" value="Aldehyde Dehydrogenase, Chain A, domain 1"/>
    <property type="match status" value="1"/>
</dbReference>
<dbReference type="STRING" id="305900.GV64_05095"/>
<dbReference type="RefSeq" id="WP_020584042.1">
    <property type="nucleotide sequence ID" value="NZ_JOJP01000001.1"/>
</dbReference>
<organism evidence="9 10">
    <name type="scientific">Endozoicomonas elysicola</name>
    <dbReference type="NCBI Taxonomy" id="305900"/>
    <lineage>
        <taxon>Bacteria</taxon>
        <taxon>Pseudomonadati</taxon>
        <taxon>Pseudomonadota</taxon>
        <taxon>Gammaproteobacteria</taxon>
        <taxon>Oceanospirillales</taxon>
        <taxon>Endozoicomonadaceae</taxon>
        <taxon>Endozoicomonas</taxon>
    </lineage>
</organism>
<sequence length="494" mass="54752">MLASAEVVPIESKSPQSVYPVPTEKLMALLNKQRLAHSAIPYPDYETRIKRLDRCIDLLVTHQDEICEAVNRDFGCRSAHVTRMSDLFVSLQSLKFTKKRLKQWMKVERRSAPFPMNLIGARSEIHYQPKGVIGIMTPWNVPVNPIFSQLADVLAAGNRAMIKPSEFTPHTSELLEKLISEYFFDEEVVVINGDAETGAAFSQLPFDHLIFTGSTAVGAKVMASAAANLTPVTLELGGKSPVIIADDYDLDDAADKLMVAKAMNAGQICISPDFCFVPEASLNVFVDKCRQVVSKLYPTVQDNPDFVSVINERHFDRINRYLDDAKSKGAQVISLDPTQSEWAHTSGQKIPLHLVINPSEDMLVMQEELFGPILCLRSYKAFDDCIADINNRPNPLALYLFSNSKAVQRKLINNTMAGAMTINDIAVHYACDDLPFGGVGKSGMGQIHGWEGFKTFSHAKSVFKQGLLNLPKVSGMLPPYGDKFDKLSRGLVKK</sequence>
<evidence type="ECO:0000256" key="4">
    <source>
        <dbReference type="PIRNR" id="PIRNR036492"/>
    </source>
</evidence>
<dbReference type="CDD" id="cd07133">
    <property type="entry name" value="ALDH_CALDH_CalB"/>
    <property type="match status" value="1"/>
</dbReference>
<evidence type="ECO:0000259" key="8">
    <source>
        <dbReference type="Pfam" id="PF00171"/>
    </source>
</evidence>
<accession>A0A081K7S6</accession>
<dbReference type="Gene3D" id="3.40.309.10">
    <property type="entry name" value="Aldehyde Dehydrogenase, Chain A, domain 2"/>
    <property type="match status" value="1"/>
</dbReference>
<dbReference type="GO" id="GO:0005737">
    <property type="term" value="C:cytoplasm"/>
    <property type="evidence" value="ECO:0007669"/>
    <property type="project" value="TreeGrafter"/>
</dbReference>
<evidence type="ECO:0000256" key="1">
    <source>
        <dbReference type="ARBA" id="ARBA00009986"/>
    </source>
</evidence>
<evidence type="ECO:0000256" key="2">
    <source>
        <dbReference type="ARBA" id="ARBA00023002"/>
    </source>
</evidence>
<protein>
    <recommendedName>
        <fullName evidence="4">Aldehyde dehydrogenase</fullName>
    </recommendedName>
</protein>
<evidence type="ECO:0000256" key="5">
    <source>
        <dbReference type="PIRSR" id="PIRSR036492-1"/>
    </source>
</evidence>
<dbReference type="InterPro" id="IPR029510">
    <property type="entry name" value="Ald_DH_CS_GLU"/>
</dbReference>